<dbReference type="GO" id="GO:0005975">
    <property type="term" value="P:carbohydrate metabolic process"/>
    <property type="evidence" value="ECO:0007669"/>
    <property type="project" value="InterPro"/>
</dbReference>
<keyword evidence="3" id="KW-1185">Reference proteome</keyword>
<dbReference type="AlphaFoldDB" id="A0A2T4Z3Y6"/>
<reference evidence="2 3" key="1">
    <citation type="submission" date="2018-04" db="EMBL/GenBank/DDBJ databases">
        <title>Genomic Encyclopedia of Archaeal and Bacterial Type Strains, Phase II (KMG-II): from individual species to whole genera.</title>
        <authorList>
            <person name="Goeker M."/>
        </authorList>
    </citation>
    <scope>NUCLEOTIDE SEQUENCE [LARGE SCALE GENOMIC DNA]</scope>
    <source>
        <strain evidence="2 3">DSM 45169</strain>
    </source>
</reference>
<proteinExistence type="predicted"/>
<name>A0A2T4Z3Y6_9BACL</name>
<dbReference type="RefSeq" id="WP_107727905.1">
    <property type="nucleotide sequence ID" value="NZ_PZZP01000002.1"/>
</dbReference>
<protein>
    <submittedName>
        <fullName evidence="2">Unsaturated rhamnogalacturonyl hydrolase</fullName>
    </submittedName>
</protein>
<dbReference type="PANTHER" id="PTHR33886">
    <property type="entry name" value="UNSATURATED RHAMNOGALACTURONAN HYDROLASE (EUROFUNG)"/>
    <property type="match status" value="1"/>
</dbReference>
<organism evidence="2 3">
    <name type="scientific">Desmospora activa DSM 45169</name>
    <dbReference type="NCBI Taxonomy" id="1121389"/>
    <lineage>
        <taxon>Bacteria</taxon>
        <taxon>Bacillati</taxon>
        <taxon>Bacillota</taxon>
        <taxon>Bacilli</taxon>
        <taxon>Bacillales</taxon>
        <taxon>Thermoactinomycetaceae</taxon>
        <taxon>Desmospora</taxon>
    </lineage>
</organism>
<evidence type="ECO:0000313" key="3">
    <source>
        <dbReference type="Proteomes" id="UP000241639"/>
    </source>
</evidence>
<keyword evidence="1 2" id="KW-0378">Hydrolase</keyword>
<dbReference type="OrthoDB" id="6381507at2"/>
<dbReference type="SUPFAM" id="SSF48208">
    <property type="entry name" value="Six-hairpin glycosidases"/>
    <property type="match status" value="1"/>
</dbReference>
<dbReference type="InterPro" id="IPR008928">
    <property type="entry name" value="6-hairpin_glycosidase_sf"/>
</dbReference>
<dbReference type="Gene3D" id="1.50.10.10">
    <property type="match status" value="1"/>
</dbReference>
<comment type="caution">
    <text evidence="2">The sequence shown here is derived from an EMBL/GenBank/DDBJ whole genome shotgun (WGS) entry which is preliminary data.</text>
</comment>
<dbReference type="InterPro" id="IPR012341">
    <property type="entry name" value="6hp_glycosidase-like_sf"/>
</dbReference>
<gene>
    <name evidence="2" type="ORF">C8J48_2898</name>
</gene>
<dbReference type="PANTHER" id="PTHR33886:SF8">
    <property type="entry name" value="UNSATURATED RHAMNOGALACTURONAN HYDROLASE (EUROFUNG)"/>
    <property type="match status" value="1"/>
</dbReference>
<sequence>MSLVIGETKTFAWEWSQETAKDYMRKYPYLHQDPHADERWHYERGCMLKAIADVWANTGDQQYFDYIQRNMDTFIQDDGTIRSYYLEEYNLDQINTGKLLFPLYQKTGQEKYKQALDLLFTQLKGQPRTSEDGFWHKKVYPYQMWLDGLYMASPFLAEYAKTFDIPAGLDDAARQILLVESKTRDPITGLLYHGWDESGEQKWAHHETGCSPHFWSRAMGWYAMAIVDVLDHLPRDHEKRGQIIGIFERMMQSLRYVQDDATGLWYQVLDRDGWKGNYLEASGSSMFVYAYAKGLRQKYLSSNLRETAEKGFHGLLQHCVEVDEQEATHLHRGNGGAGLGGNPYRDGSYEYYVNEPTRQNDPKTVSAFIMACIEMERLKVKTEGLS</sequence>
<dbReference type="EMBL" id="PZZP01000002">
    <property type="protein sequence ID" value="PTM56576.1"/>
    <property type="molecule type" value="Genomic_DNA"/>
</dbReference>
<dbReference type="Pfam" id="PF07470">
    <property type="entry name" value="Glyco_hydro_88"/>
    <property type="match status" value="1"/>
</dbReference>
<dbReference type="InterPro" id="IPR010905">
    <property type="entry name" value="Glyco_hydro_88"/>
</dbReference>
<accession>A0A2T4Z3Y6</accession>
<dbReference type="GO" id="GO:0016787">
    <property type="term" value="F:hydrolase activity"/>
    <property type="evidence" value="ECO:0007669"/>
    <property type="project" value="UniProtKB-KW"/>
</dbReference>
<evidence type="ECO:0000313" key="2">
    <source>
        <dbReference type="EMBL" id="PTM56576.1"/>
    </source>
</evidence>
<evidence type="ECO:0000256" key="1">
    <source>
        <dbReference type="ARBA" id="ARBA00022801"/>
    </source>
</evidence>
<dbReference type="Proteomes" id="UP000241639">
    <property type="component" value="Unassembled WGS sequence"/>
</dbReference>
<dbReference type="InterPro" id="IPR052043">
    <property type="entry name" value="PolySaccharide_Degr_Enz"/>
</dbReference>